<name>C1E2D7_MICCC</name>
<dbReference type="OrthoDB" id="45963at2759"/>
<dbReference type="InParanoid" id="C1E2D7"/>
<gene>
    <name evidence="2" type="ORF">MICPUN_107961</name>
</gene>
<feature type="compositionally biased region" description="Basic and acidic residues" evidence="1">
    <location>
        <begin position="103"/>
        <end position="116"/>
    </location>
</feature>
<dbReference type="KEGG" id="mis:MICPUN_107961"/>
<accession>C1E2D7</accession>
<proteinExistence type="predicted"/>
<evidence type="ECO:0000256" key="1">
    <source>
        <dbReference type="SAM" id="MobiDB-lite"/>
    </source>
</evidence>
<dbReference type="GeneID" id="8241834"/>
<keyword evidence="3" id="KW-1185">Reference proteome</keyword>
<dbReference type="AlphaFoldDB" id="C1E2D7"/>
<dbReference type="OMA" id="SACFWEL"/>
<dbReference type="RefSeq" id="XP_002500643.1">
    <property type="nucleotide sequence ID" value="XM_002500597.1"/>
</dbReference>
<dbReference type="InterPro" id="IPR028260">
    <property type="entry name" value="FAM177"/>
</dbReference>
<feature type="region of interest" description="Disordered" evidence="1">
    <location>
        <begin position="73"/>
        <end position="116"/>
    </location>
</feature>
<dbReference type="PANTHER" id="PTHR31206">
    <property type="entry name" value="LP10445P"/>
    <property type="match status" value="1"/>
</dbReference>
<protein>
    <submittedName>
        <fullName evidence="2">Uncharacterized protein</fullName>
    </submittedName>
</protein>
<organism evidence="2 3">
    <name type="scientific">Micromonas commoda (strain RCC299 / NOUM17 / CCMP2709)</name>
    <name type="common">Picoplanktonic green alga</name>
    <dbReference type="NCBI Taxonomy" id="296587"/>
    <lineage>
        <taxon>Eukaryota</taxon>
        <taxon>Viridiplantae</taxon>
        <taxon>Chlorophyta</taxon>
        <taxon>Mamiellophyceae</taxon>
        <taxon>Mamiellales</taxon>
        <taxon>Mamiellaceae</taxon>
        <taxon>Micromonas</taxon>
    </lineage>
</organism>
<dbReference type="Pfam" id="PF14774">
    <property type="entry name" value="FAM177"/>
    <property type="match status" value="1"/>
</dbReference>
<evidence type="ECO:0000313" key="2">
    <source>
        <dbReference type="EMBL" id="ACO61901.1"/>
    </source>
</evidence>
<feature type="compositionally biased region" description="Basic and acidic residues" evidence="1">
    <location>
        <begin position="73"/>
        <end position="90"/>
    </location>
</feature>
<evidence type="ECO:0000313" key="3">
    <source>
        <dbReference type="Proteomes" id="UP000002009"/>
    </source>
</evidence>
<dbReference type="EMBL" id="CP001324">
    <property type="protein sequence ID" value="ACO61901.1"/>
    <property type="molecule type" value="Genomic_DNA"/>
</dbReference>
<dbReference type="PANTHER" id="PTHR31206:SF1">
    <property type="entry name" value="LP10445P"/>
    <property type="match status" value="1"/>
</dbReference>
<dbReference type="Proteomes" id="UP000002009">
    <property type="component" value="Chromosome 3"/>
</dbReference>
<sequence length="116" mass="13067">MEHPTAAETAANAATDIAPPTGWAAVKQKIVACFWEVEEHLADIFGLNDSKYQFAIDEYMQKKQEEEDRAEYEAWEREQEEAKENERLAAEADALEGGGDGFEEVRLTSEAGKEER</sequence>
<reference evidence="2 3" key="1">
    <citation type="journal article" date="2009" name="Science">
        <title>Green evolution and dynamic adaptations revealed by genomes of the marine picoeukaryotes Micromonas.</title>
        <authorList>
            <person name="Worden A.Z."/>
            <person name="Lee J.H."/>
            <person name="Mock T."/>
            <person name="Rouze P."/>
            <person name="Simmons M.P."/>
            <person name="Aerts A.L."/>
            <person name="Allen A.E."/>
            <person name="Cuvelier M.L."/>
            <person name="Derelle E."/>
            <person name="Everett M.V."/>
            <person name="Foulon E."/>
            <person name="Grimwood J."/>
            <person name="Gundlach H."/>
            <person name="Henrissat B."/>
            <person name="Napoli C."/>
            <person name="McDonald S.M."/>
            <person name="Parker M.S."/>
            <person name="Rombauts S."/>
            <person name="Salamov A."/>
            <person name="Von Dassow P."/>
            <person name="Badger J.H."/>
            <person name="Coutinho P.M."/>
            <person name="Demir E."/>
            <person name="Dubchak I."/>
            <person name="Gentemann C."/>
            <person name="Eikrem W."/>
            <person name="Gready J.E."/>
            <person name="John U."/>
            <person name="Lanier W."/>
            <person name="Lindquist E.A."/>
            <person name="Lucas S."/>
            <person name="Mayer K.F."/>
            <person name="Moreau H."/>
            <person name="Not F."/>
            <person name="Otillar R."/>
            <person name="Panaud O."/>
            <person name="Pangilinan J."/>
            <person name="Paulsen I."/>
            <person name="Piegu B."/>
            <person name="Poliakov A."/>
            <person name="Robbens S."/>
            <person name="Schmutz J."/>
            <person name="Toulza E."/>
            <person name="Wyss T."/>
            <person name="Zelensky A."/>
            <person name="Zhou K."/>
            <person name="Armbrust E.V."/>
            <person name="Bhattacharya D."/>
            <person name="Goodenough U.W."/>
            <person name="Van de Peer Y."/>
            <person name="Grigoriev I.V."/>
        </authorList>
    </citation>
    <scope>NUCLEOTIDE SEQUENCE [LARGE SCALE GENOMIC DNA]</scope>
    <source>
        <strain evidence="3">RCC299 / NOUM17</strain>
    </source>
</reference>